<dbReference type="Pfam" id="PF02900">
    <property type="entry name" value="LigB"/>
    <property type="match status" value="1"/>
</dbReference>
<protein>
    <submittedName>
        <fullName evidence="6">Dioxygenase</fullName>
    </submittedName>
</protein>
<dbReference type="AlphaFoldDB" id="A0A2T4CV16"/>
<dbReference type="InterPro" id="IPR014436">
    <property type="entry name" value="Extradiol_dOase_DODA"/>
</dbReference>
<organism evidence="6 7">
    <name type="scientific">Pseudidiomarina aestuarii</name>
    <dbReference type="NCBI Taxonomy" id="624146"/>
    <lineage>
        <taxon>Bacteria</taxon>
        <taxon>Pseudomonadati</taxon>
        <taxon>Pseudomonadota</taxon>
        <taxon>Gammaproteobacteria</taxon>
        <taxon>Alteromonadales</taxon>
        <taxon>Idiomarinaceae</taxon>
        <taxon>Pseudidiomarina</taxon>
    </lineage>
</organism>
<dbReference type="GO" id="GO:0016702">
    <property type="term" value="F:oxidoreductase activity, acting on single donors with incorporation of molecular oxygen, incorporation of two atoms of oxygen"/>
    <property type="evidence" value="ECO:0007669"/>
    <property type="project" value="UniProtKB-ARBA"/>
</dbReference>
<dbReference type="EMBL" id="PYVF01000009">
    <property type="protein sequence ID" value="PTB89841.1"/>
    <property type="molecule type" value="Genomic_DNA"/>
</dbReference>
<dbReference type="CDD" id="cd07363">
    <property type="entry name" value="45_DOPA_Dioxygenase"/>
    <property type="match status" value="1"/>
</dbReference>
<keyword evidence="6" id="KW-0223">Dioxygenase</keyword>
<evidence type="ECO:0000256" key="4">
    <source>
        <dbReference type="ARBA" id="ARBA00022833"/>
    </source>
</evidence>
<evidence type="ECO:0000256" key="1">
    <source>
        <dbReference type="ARBA" id="ARBA00001947"/>
    </source>
</evidence>
<keyword evidence="5" id="KW-0560">Oxidoreductase</keyword>
<evidence type="ECO:0000313" key="6">
    <source>
        <dbReference type="EMBL" id="PTB89841.1"/>
    </source>
</evidence>
<reference evidence="6 7" key="1">
    <citation type="submission" date="2018-03" db="EMBL/GenBank/DDBJ databases">
        <title>Cross-interface Injection: A General Nanoliter Liquid Handling Method Applied to Single Cells Genome Amplification Automated Nanoliter Liquid Handling Applied to Single Cell Multiple Displacement Amplification.</title>
        <authorList>
            <person name="Yun J."/>
            <person name="Xu P."/>
            <person name="Xu J."/>
            <person name="Dai X."/>
            <person name="Wang Y."/>
            <person name="Zheng X."/>
            <person name="Cao C."/>
            <person name="Yi Q."/>
            <person name="Zhu Y."/>
            <person name="Wang L."/>
            <person name="Dong Z."/>
            <person name="Huang Y."/>
            <person name="Huang L."/>
            <person name="Du W."/>
        </authorList>
    </citation>
    <scope>NUCLEOTIDE SEQUENCE [LARGE SCALE GENOMIC DNA]</scope>
    <source>
        <strain evidence="6 7">A12-4</strain>
    </source>
</reference>
<proteinExistence type="inferred from homology"/>
<dbReference type="GO" id="GO:0008198">
    <property type="term" value="F:ferrous iron binding"/>
    <property type="evidence" value="ECO:0007669"/>
    <property type="project" value="InterPro"/>
</dbReference>
<dbReference type="SUPFAM" id="SSF53213">
    <property type="entry name" value="LigB-like"/>
    <property type="match status" value="1"/>
</dbReference>
<evidence type="ECO:0000256" key="2">
    <source>
        <dbReference type="ARBA" id="ARBA00007581"/>
    </source>
</evidence>
<comment type="caution">
    <text evidence="6">The sequence shown here is derived from an EMBL/GenBank/DDBJ whole genome shotgun (WGS) entry which is preliminary data.</text>
</comment>
<comment type="cofactor">
    <cofactor evidence="1">
        <name>Zn(2+)</name>
        <dbReference type="ChEBI" id="CHEBI:29105"/>
    </cofactor>
</comment>
<gene>
    <name evidence="6" type="ORF">C9927_01290</name>
</gene>
<name>A0A2T4CV16_9GAMM</name>
<evidence type="ECO:0000256" key="3">
    <source>
        <dbReference type="ARBA" id="ARBA00022723"/>
    </source>
</evidence>
<dbReference type="PANTHER" id="PTHR30096:SF0">
    <property type="entry name" value="4,5-DOPA DIOXYGENASE EXTRADIOL-LIKE PROTEIN"/>
    <property type="match status" value="1"/>
</dbReference>
<dbReference type="PANTHER" id="PTHR30096">
    <property type="entry name" value="4,5-DOPA DIOXYGENASE EXTRADIOL-LIKE PROTEIN"/>
    <property type="match status" value="1"/>
</dbReference>
<dbReference type="Gene3D" id="3.40.830.10">
    <property type="entry name" value="LigB-like"/>
    <property type="match status" value="1"/>
</dbReference>
<sequence length="262" mass="29437">MNVAFISHGGGPLPLLGDARHREMLEVLADIRRQLPKPEAIIVISAHWEAQQPTITSAQSPSLLYDYSGFPPESYSIQYPSPGAPELAVEIQAALAGFQPQLDAERGLDHGVFVPLKLMYPEADIPVIQVSLMRSLDAEQHLQLGEALAKLRDRNILVLGSGFSFHNMREFFNTDSAESDAKNLAFENWLVETLTSPEFSHGQRKERLINWEQAPAARFCHPREEHLLPLHVCYGLTQRAPDQFYRPTVLNKRCGMFLWLAG</sequence>
<accession>A0A2T4CV16</accession>
<keyword evidence="4" id="KW-0862">Zinc</keyword>
<evidence type="ECO:0000313" key="7">
    <source>
        <dbReference type="Proteomes" id="UP000242087"/>
    </source>
</evidence>
<keyword evidence="3" id="KW-0479">Metal-binding</keyword>
<dbReference type="Proteomes" id="UP000242087">
    <property type="component" value="Unassembled WGS sequence"/>
</dbReference>
<comment type="similarity">
    <text evidence="2">Belongs to the DODA-type extradiol aromatic ring-opening dioxygenase family.</text>
</comment>
<dbReference type="InterPro" id="IPR004183">
    <property type="entry name" value="Xdiol_dOase_suB"/>
</dbReference>
<dbReference type="GO" id="GO:0008270">
    <property type="term" value="F:zinc ion binding"/>
    <property type="evidence" value="ECO:0007669"/>
    <property type="project" value="InterPro"/>
</dbReference>
<dbReference type="PIRSF" id="PIRSF006157">
    <property type="entry name" value="Doxgns_DODA"/>
    <property type="match status" value="1"/>
</dbReference>
<evidence type="ECO:0000256" key="5">
    <source>
        <dbReference type="ARBA" id="ARBA00023002"/>
    </source>
</evidence>